<keyword evidence="3" id="KW-1185">Reference proteome</keyword>
<evidence type="ECO:0000313" key="3">
    <source>
        <dbReference type="Proteomes" id="UP000800200"/>
    </source>
</evidence>
<sequence length="217" mass="23474">MPEKKRNPWTTLAICVSCLILGIPVAGVAINLESTFMPTVPLKEPDSIINGPHIALFAAACISIAASAIVMLGSVVLRHISPNNVVVGLVSFGLGAGNLAAQVIILALIYISNSVHPGSTSRNEVRFVNGQYDANGKQFTRETWACMMGNLYLDREPWATNACSEYHYARYCSILMVNTAALLLGIAYWPVRNHIFGRSKHVAAMNQGKAGYGNRKN</sequence>
<keyword evidence="1" id="KW-1133">Transmembrane helix</keyword>
<name>A0A6A6EMZ4_9PEZI</name>
<protein>
    <submittedName>
        <fullName evidence="2">Uncharacterized protein</fullName>
    </submittedName>
</protein>
<reference evidence="2" key="1">
    <citation type="journal article" date="2020" name="Stud. Mycol.">
        <title>101 Dothideomycetes genomes: a test case for predicting lifestyles and emergence of pathogens.</title>
        <authorList>
            <person name="Haridas S."/>
            <person name="Albert R."/>
            <person name="Binder M."/>
            <person name="Bloem J."/>
            <person name="Labutti K."/>
            <person name="Salamov A."/>
            <person name="Andreopoulos B."/>
            <person name="Baker S."/>
            <person name="Barry K."/>
            <person name="Bills G."/>
            <person name="Bluhm B."/>
            <person name="Cannon C."/>
            <person name="Castanera R."/>
            <person name="Culley D."/>
            <person name="Daum C."/>
            <person name="Ezra D."/>
            <person name="Gonzalez J."/>
            <person name="Henrissat B."/>
            <person name="Kuo A."/>
            <person name="Liang C."/>
            <person name="Lipzen A."/>
            <person name="Lutzoni F."/>
            <person name="Magnuson J."/>
            <person name="Mondo S."/>
            <person name="Nolan M."/>
            <person name="Ohm R."/>
            <person name="Pangilinan J."/>
            <person name="Park H.-J."/>
            <person name="Ramirez L."/>
            <person name="Alfaro M."/>
            <person name="Sun H."/>
            <person name="Tritt A."/>
            <person name="Yoshinaga Y."/>
            <person name="Zwiers L.-H."/>
            <person name="Turgeon B."/>
            <person name="Goodwin S."/>
            <person name="Spatafora J."/>
            <person name="Crous P."/>
            <person name="Grigoriev I."/>
        </authorList>
    </citation>
    <scope>NUCLEOTIDE SEQUENCE</scope>
    <source>
        <strain evidence="2">CBS 207.26</strain>
    </source>
</reference>
<dbReference type="OrthoDB" id="3782375at2759"/>
<feature type="transmembrane region" description="Helical" evidence="1">
    <location>
        <begin position="89"/>
        <end position="111"/>
    </location>
</feature>
<keyword evidence="1" id="KW-0472">Membrane</keyword>
<organism evidence="2 3">
    <name type="scientific">Zopfia rhizophila CBS 207.26</name>
    <dbReference type="NCBI Taxonomy" id="1314779"/>
    <lineage>
        <taxon>Eukaryota</taxon>
        <taxon>Fungi</taxon>
        <taxon>Dikarya</taxon>
        <taxon>Ascomycota</taxon>
        <taxon>Pezizomycotina</taxon>
        <taxon>Dothideomycetes</taxon>
        <taxon>Dothideomycetes incertae sedis</taxon>
        <taxon>Zopfiaceae</taxon>
        <taxon>Zopfia</taxon>
    </lineage>
</organism>
<keyword evidence="1" id="KW-0812">Transmembrane</keyword>
<dbReference type="Proteomes" id="UP000800200">
    <property type="component" value="Unassembled WGS sequence"/>
</dbReference>
<dbReference type="EMBL" id="ML994617">
    <property type="protein sequence ID" value="KAF2191450.1"/>
    <property type="molecule type" value="Genomic_DNA"/>
</dbReference>
<proteinExistence type="predicted"/>
<accession>A0A6A6EMZ4</accession>
<feature type="transmembrane region" description="Helical" evidence="1">
    <location>
        <begin position="168"/>
        <end position="191"/>
    </location>
</feature>
<evidence type="ECO:0000313" key="2">
    <source>
        <dbReference type="EMBL" id="KAF2191450.1"/>
    </source>
</evidence>
<gene>
    <name evidence="2" type="ORF">K469DRAFT_557283</name>
</gene>
<feature type="transmembrane region" description="Helical" evidence="1">
    <location>
        <begin position="53"/>
        <end position="77"/>
    </location>
</feature>
<dbReference type="AlphaFoldDB" id="A0A6A6EMZ4"/>
<evidence type="ECO:0000256" key="1">
    <source>
        <dbReference type="SAM" id="Phobius"/>
    </source>
</evidence>